<reference evidence="7" key="2">
    <citation type="submission" date="2025-09" db="UniProtKB">
        <authorList>
            <consortium name="Ensembl"/>
        </authorList>
    </citation>
    <scope>IDENTIFICATION</scope>
</reference>
<dbReference type="PANTHER" id="PTHR47696:SF2">
    <property type="entry name" value="PROVISIONAL ORTHOLOG OF THAP DOMAIN CONTAINING 1"/>
    <property type="match status" value="1"/>
</dbReference>
<dbReference type="InterPro" id="IPR026521">
    <property type="entry name" value="THAP2"/>
</dbReference>
<keyword evidence="2 5" id="KW-0863">Zinc-finger</keyword>
<evidence type="ECO:0000313" key="7">
    <source>
        <dbReference type="Ensembl" id="ENSEBUP00000000095.1"/>
    </source>
</evidence>
<evidence type="ECO:0000256" key="5">
    <source>
        <dbReference type="PROSITE-ProRule" id="PRU00309"/>
    </source>
</evidence>
<feature type="domain" description="THAP-type" evidence="6">
    <location>
        <begin position="1"/>
        <end position="82"/>
    </location>
</feature>
<evidence type="ECO:0000256" key="4">
    <source>
        <dbReference type="ARBA" id="ARBA00023125"/>
    </source>
</evidence>
<keyword evidence="1" id="KW-0479">Metal-binding</keyword>
<evidence type="ECO:0000313" key="8">
    <source>
        <dbReference type="Proteomes" id="UP000694388"/>
    </source>
</evidence>
<sequence length="99" mass="11496">MCPPSFIRICPPLFKRVIVCILFFRFPRSRPNIMKRWLANVGMTNCKLSKLAVLCSDHFKESCFDKTGQTTRLRDDAVPTIFEFSKRLTRVCVSLSIHN</sequence>
<name>A0A8C4N220_EPTBU</name>
<dbReference type="AlphaFoldDB" id="A0A8C4N220"/>
<evidence type="ECO:0000256" key="2">
    <source>
        <dbReference type="ARBA" id="ARBA00022771"/>
    </source>
</evidence>
<evidence type="ECO:0000256" key="1">
    <source>
        <dbReference type="ARBA" id="ARBA00022723"/>
    </source>
</evidence>
<dbReference type="Pfam" id="PF05485">
    <property type="entry name" value="THAP"/>
    <property type="match status" value="1"/>
</dbReference>
<dbReference type="OMA" id="PSFIRIC"/>
<dbReference type="GeneTree" id="ENSGT00990000206375"/>
<dbReference type="SUPFAM" id="SSF57716">
    <property type="entry name" value="Glucocorticoid receptor-like (DNA-binding domain)"/>
    <property type="match status" value="1"/>
</dbReference>
<dbReference type="GO" id="GO:0003677">
    <property type="term" value="F:DNA binding"/>
    <property type="evidence" value="ECO:0007669"/>
    <property type="project" value="UniProtKB-UniRule"/>
</dbReference>
<organism evidence="7 8">
    <name type="scientific">Eptatretus burgeri</name>
    <name type="common">Inshore hagfish</name>
    <dbReference type="NCBI Taxonomy" id="7764"/>
    <lineage>
        <taxon>Eukaryota</taxon>
        <taxon>Metazoa</taxon>
        <taxon>Chordata</taxon>
        <taxon>Craniata</taxon>
        <taxon>Vertebrata</taxon>
        <taxon>Cyclostomata</taxon>
        <taxon>Myxini</taxon>
        <taxon>Myxiniformes</taxon>
        <taxon>Myxinidae</taxon>
        <taxon>Eptatretinae</taxon>
        <taxon>Eptatretus</taxon>
    </lineage>
</organism>
<dbReference type="PROSITE" id="PS50950">
    <property type="entry name" value="ZF_THAP"/>
    <property type="match status" value="1"/>
</dbReference>
<dbReference type="SMART" id="SM00980">
    <property type="entry name" value="THAP"/>
    <property type="match status" value="1"/>
</dbReference>
<dbReference type="Gene3D" id="6.20.210.20">
    <property type="entry name" value="THAP domain"/>
    <property type="match status" value="1"/>
</dbReference>
<dbReference type="Proteomes" id="UP000694388">
    <property type="component" value="Unplaced"/>
</dbReference>
<accession>A0A8C4N220</accession>
<keyword evidence="4 5" id="KW-0238">DNA-binding</keyword>
<dbReference type="SMART" id="SM00692">
    <property type="entry name" value="DM3"/>
    <property type="match status" value="1"/>
</dbReference>
<proteinExistence type="predicted"/>
<protein>
    <recommendedName>
        <fullName evidence="6">THAP-type domain-containing protein</fullName>
    </recommendedName>
</protein>
<reference evidence="7" key="1">
    <citation type="submission" date="2025-08" db="UniProtKB">
        <authorList>
            <consortium name="Ensembl"/>
        </authorList>
    </citation>
    <scope>IDENTIFICATION</scope>
</reference>
<dbReference type="InterPro" id="IPR038441">
    <property type="entry name" value="THAP_Znf_sf"/>
</dbReference>
<dbReference type="PANTHER" id="PTHR47696">
    <property type="entry name" value="THAP DOMAIN-CONTAINING PROTEIN 2"/>
    <property type="match status" value="1"/>
</dbReference>
<keyword evidence="8" id="KW-1185">Reference proteome</keyword>
<evidence type="ECO:0000256" key="3">
    <source>
        <dbReference type="ARBA" id="ARBA00022833"/>
    </source>
</evidence>
<keyword evidence="3" id="KW-0862">Zinc</keyword>
<dbReference type="GO" id="GO:0008270">
    <property type="term" value="F:zinc ion binding"/>
    <property type="evidence" value="ECO:0007669"/>
    <property type="project" value="UniProtKB-KW"/>
</dbReference>
<dbReference type="InterPro" id="IPR006612">
    <property type="entry name" value="THAP_Znf"/>
</dbReference>
<evidence type="ECO:0000259" key="6">
    <source>
        <dbReference type="PROSITE" id="PS50950"/>
    </source>
</evidence>
<dbReference type="Ensembl" id="ENSEBUT00000000384.1">
    <property type="protein sequence ID" value="ENSEBUP00000000095.1"/>
    <property type="gene ID" value="ENSEBUG00000000337.1"/>
</dbReference>